<evidence type="ECO:0000313" key="2">
    <source>
        <dbReference type="EMBL" id="TCS93208.1"/>
    </source>
</evidence>
<dbReference type="InterPro" id="IPR012505">
    <property type="entry name" value="YbbR"/>
</dbReference>
<dbReference type="PANTHER" id="PTHR37804:SF1">
    <property type="entry name" value="CDAA REGULATORY PROTEIN CDAR"/>
    <property type="match status" value="1"/>
</dbReference>
<dbReference type="Gene3D" id="2.170.120.40">
    <property type="entry name" value="YbbR-like domain"/>
    <property type="match status" value="2"/>
</dbReference>
<dbReference type="PANTHER" id="PTHR37804">
    <property type="entry name" value="CDAA REGULATORY PROTEIN CDAR"/>
    <property type="match status" value="1"/>
</dbReference>
<protein>
    <submittedName>
        <fullName evidence="2">YbbR domain-containing protein</fullName>
    </submittedName>
</protein>
<evidence type="ECO:0000313" key="3">
    <source>
        <dbReference type="Proteomes" id="UP000294937"/>
    </source>
</evidence>
<sequence>MNKWLENDTVLRLISVGIAIVMWLTVTEASFPDPTDTLADTRIKNVQIYPKYDRERFELIQMTNGIELTLSGDKYALEHLPSSYRVYVDLTKLGSGKHDQIPVKVEGLPYGVRYKVIPETINVELEEKLQREMPVEVNLVGKVPDGYKVSPPIPNPSKVLVRGIESRLDQVKTVKATINLDETTTSIKKKVKLQVYGENGPLPKVQIFPEVAEVDIAINSPYKRVPLQIDVSKNPPTGYAIESIKPSTDQVTVYGTQSYIDALEYYVGPSLDLSNVVTDRTFQIPVPIRGEATKVEPKQVEIYVKMVPASIKKVDRVPIQITGVGQGLDAVILSPSNGQLNVSLSGAPNQLVQIGTSDIQAYVDVSNLPAGKHQVPIRFRMPSFIQAVGQTDQKALIELRPH</sequence>
<comment type="caution">
    <text evidence="2">The sequence shown here is derived from an EMBL/GenBank/DDBJ whole genome shotgun (WGS) entry which is preliminary data.</text>
</comment>
<dbReference type="Proteomes" id="UP000294937">
    <property type="component" value="Unassembled WGS sequence"/>
</dbReference>
<keyword evidence="1" id="KW-0472">Membrane</keyword>
<dbReference type="EMBL" id="SMAG01000008">
    <property type="protein sequence ID" value="TCS93208.1"/>
    <property type="molecule type" value="Genomic_DNA"/>
</dbReference>
<keyword evidence="3" id="KW-1185">Reference proteome</keyword>
<dbReference type="OrthoDB" id="1013291at2"/>
<dbReference type="Gene3D" id="2.170.120.30">
    <property type="match status" value="2"/>
</dbReference>
<keyword evidence="1" id="KW-0812">Transmembrane</keyword>
<organism evidence="2 3">
    <name type="scientific">Hazenella coriacea</name>
    <dbReference type="NCBI Taxonomy" id="1179467"/>
    <lineage>
        <taxon>Bacteria</taxon>
        <taxon>Bacillati</taxon>
        <taxon>Bacillota</taxon>
        <taxon>Bacilli</taxon>
        <taxon>Bacillales</taxon>
        <taxon>Thermoactinomycetaceae</taxon>
        <taxon>Hazenella</taxon>
    </lineage>
</organism>
<reference evidence="2 3" key="1">
    <citation type="submission" date="2019-03" db="EMBL/GenBank/DDBJ databases">
        <title>Genomic Encyclopedia of Type Strains, Phase IV (KMG-IV): sequencing the most valuable type-strain genomes for metagenomic binning, comparative biology and taxonomic classification.</title>
        <authorList>
            <person name="Goeker M."/>
        </authorList>
    </citation>
    <scope>NUCLEOTIDE SEQUENCE [LARGE SCALE GENOMIC DNA]</scope>
    <source>
        <strain evidence="2 3">DSM 45707</strain>
    </source>
</reference>
<proteinExistence type="predicted"/>
<evidence type="ECO:0000256" key="1">
    <source>
        <dbReference type="SAM" id="Phobius"/>
    </source>
</evidence>
<gene>
    <name evidence="2" type="ORF">EDD58_10822</name>
</gene>
<dbReference type="RefSeq" id="WP_131925915.1">
    <property type="nucleotide sequence ID" value="NZ_SMAG01000008.1"/>
</dbReference>
<name>A0A4R3L2W0_9BACL</name>
<accession>A0A4R3L2W0</accession>
<dbReference type="InterPro" id="IPR053154">
    <property type="entry name" value="c-di-AMP_regulator"/>
</dbReference>
<dbReference type="Pfam" id="PF07949">
    <property type="entry name" value="YbbR"/>
    <property type="match status" value="2"/>
</dbReference>
<feature type="transmembrane region" description="Helical" evidence="1">
    <location>
        <begin position="9"/>
        <end position="26"/>
    </location>
</feature>
<keyword evidence="1" id="KW-1133">Transmembrane helix</keyword>
<dbReference type="AlphaFoldDB" id="A0A4R3L2W0"/>